<comment type="caution">
    <text evidence="11">The sequence shown here is derived from an EMBL/GenBank/DDBJ whole genome shotgun (WGS) entry which is preliminary data.</text>
</comment>
<keyword evidence="5 9" id="KW-0472">Membrane</keyword>
<dbReference type="AlphaFoldDB" id="A0AAV4BWP4"/>
<keyword evidence="12" id="KW-1185">Reference proteome</keyword>
<dbReference type="PANTHER" id="PTHR24240">
    <property type="entry name" value="OPSIN"/>
    <property type="match status" value="1"/>
</dbReference>
<feature type="domain" description="G-protein coupled receptors family 1 profile" evidence="10">
    <location>
        <begin position="33"/>
        <end position="281"/>
    </location>
</feature>
<evidence type="ECO:0000256" key="8">
    <source>
        <dbReference type="RuleBase" id="RU000688"/>
    </source>
</evidence>
<dbReference type="PRINTS" id="PR00237">
    <property type="entry name" value="GPCRRHODOPSN"/>
</dbReference>
<reference evidence="11 12" key="1">
    <citation type="journal article" date="2021" name="Elife">
        <title>Chloroplast acquisition without the gene transfer in kleptoplastic sea slugs, Plakobranchus ocellatus.</title>
        <authorList>
            <person name="Maeda T."/>
            <person name="Takahashi S."/>
            <person name="Yoshida T."/>
            <person name="Shimamura S."/>
            <person name="Takaki Y."/>
            <person name="Nagai Y."/>
            <person name="Toyoda A."/>
            <person name="Suzuki Y."/>
            <person name="Arimoto A."/>
            <person name="Ishii H."/>
            <person name="Satoh N."/>
            <person name="Nishiyama T."/>
            <person name="Hasebe M."/>
            <person name="Maruyama T."/>
            <person name="Minagawa J."/>
            <person name="Obokata J."/>
            <person name="Shigenobu S."/>
        </authorList>
    </citation>
    <scope>NUCLEOTIDE SEQUENCE [LARGE SCALE GENOMIC DNA]</scope>
</reference>
<evidence type="ECO:0000313" key="12">
    <source>
        <dbReference type="Proteomes" id="UP000735302"/>
    </source>
</evidence>
<evidence type="ECO:0000256" key="5">
    <source>
        <dbReference type="ARBA" id="ARBA00023136"/>
    </source>
</evidence>
<protein>
    <submittedName>
        <fullName evidence="11">Melanopsin</fullName>
    </submittedName>
</protein>
<feature type="transmembrane region" description="Helical" evidence="9">
    <location>
        <begin position="119"/>
        <end position="145"/>
    </location>
</feature>
<gene>
    <name evidence="11" type="ORF">PoB_005004000</name>
</gene>
<dbReference type="PROSITE" id="PS50262">
    <property type="entry name" value="G_PROTEIN_RECEP_F1_2"/>
    <property type="match status" value="1"/>
</dbReference>
<dbReference type="Gene3D" id="1.20.1070.10">
    <property type="entry name" value="Rhodopsin 7-helix transmembrane proteins"/>
    <property type="match status" value="1"/>
</dbReference>
<evidence type="ECO:0000259" key="10">
    <source>
        <dbReference type="PROSITE" id="PS50262"/>
    </source>
</evidence>
<evidence type="ECO:0000256" key="3">
    <source>
        <dbReference type="ARBA" id="ARBA00022989"/>
    </source>
</evidence>
<dbReference type="Proteomes" id="UP000735302">
    <property type="component" value="Unassembled WGS sequence"/>
</dbReference>
<comment type="subcellular location">
    <subcellularLocation>
        <location evidence="1">Membrane</location>
        <topology evidence="1">Multi-pass membrane protein</topology>
    </subcellularLocation>
</comment>
<keyword evidence="4 8" id="KW-0297">G-protein coupled receptor</keyword>
<dbReference type="EMBL" id="BLXT01005511">
    <property type="protein sequence ID" value="GFO23535.1"/>
    <property type="molecule type" value="Genomic_DNA"/>
</dbReference>
<keyword evidence="7 8" id="KW-0807">Transducer</keyword>
<organism evidence="11 12">
    <name type="scientific">Plakobranchus ocellatus</name>
    <dbReference type="NCBI Taxonomy" id="259542"/>
    <lineage>
        <taxon>Eukaryota</taxon>
        <taxon>Metazoa</taxon>
        <taxon>Spiralia</taxon>
        <taxon>Lophotrochozoa</taxon>
        <taxon>Mollusca</taxon>
        <taxon>Gastropoda</taxon>
        <taxon>Heterobranchia</taxon>
        <taxon>Euthyneura</taxon>
        <taxon>Panpulmonata</taxon>
        <taxon>Sacoglossa</taxon>
        <taxon>Placobranchoidea</taxon>
        <taxon>Plakobranchidae</taxon>
        <taxon>Plakobranchus</taxon>
    </lineage>
</organism>
<feature type="transmembrane region" description="Helical" evidence="9">
    <location>
        <begin position="76"/>
        <end position="98"/>
    </location>
</feature>
<keyword evidence="3 9" id="KW-1133">Transmembrane helix</keyword>
<feature type="transmembrane region" description="Helical" evidence="9">
    <location>
        <begin position="40"/>
        <end position="64"/>
    </location>
</feature>
<evidence type="ECO:0000256" key="9">
    <source>
        <dbReference type="SAM" id="Phobius"/>
    </source>
</evidence>
<dbReference type="InterPro" id="IPR050125">
    <property type="entry name" value="GPCR_opsins"/>
</dbReference>
<sequence>MELPPLIGVITKSLKMELPSSDWRDHKEPHASLRTSSNLFIMNLTVADFLMGVTDLPVFAISSLKGCWFLEFTGCQIYGMTTGVFGLVTIHTLAAIALDRYIVVVRTLNPRNRMPKSTSVIIIVIIWMFSLVWSAVPLTGISMYRLEGLGTSCTFNYVKRNTAEIYYFLGLISFNLLMPFLIINFSYLGIYVNVRRIKRELSLLMDSHGYATRKRVQVQAEVRTAITSAVIVTIFILSWMPYAVISFYGLFGPSSAPVKPLVSMMPNFLAKLSIVANPILYSIGHPNVRKKIVGFLPKFSYQSSFRQVSGVTVQESFNHHSVSLHEFTGRISS</sequence>
<dbReference type="GO" id="GO:0016020">
    <property type="term" value="C:membrane"/>
    <property type="evidence" value="ECO:0007669"/>
    <property type="project" value="UniProtKB-SubCell"/>
</dbReference>
<feature type="transmembrane region" description="Helical" evidence="9">
    <location>
        <begin position="264"/>
        <end position="283"/>
    </location>
</feature>
<dbReference type="InterPro" id="IPR000276">
    <property type="entry name" value="GPCR_Rhodpsn"/>
</dbReference>
<dbReference type="Pfam" id="PF00001">
    <property type="entry name" value="7tm_1"/>
    <property type="match status" value="1"/>
</dbReference>
<dbReference type="PROSITE" id="PS00237">
    <property type="entry name" value="G_PROTEIN_RECEP_F1_1"/>
    <property type="match status" value="1"/>
</dbReference>
<evidence type="ECO:0000256" key="1">
    <source>
        <dbReference type="ARBA" id="ARBA00004141"/>
    </source>
</evidence>
<keyword evidence="2 8" id="KW-0812">Transmembrane</keyword>
<feature type="transmembrane region" description="Helical" evidence="9">
    <location>
        <begin position="165"/>
        <end position="192"/>
    </location>
</feature>
<dbReference type="SUPFAM" id="SSF81321">
    <property type="entry name" value="Family A G protein-coupled receptor-like"/>
    <property type="match status" value="1"/>
</dbReference>
<accession>A0AAV4BWP4</accession>
<name>A0AAV4BWP4_9GAST</name>
<evidence type="ECO:0000256" key="2">
    <source>
        <dbReference type="ARBA" id="ARBA00022692"/>
    </source>
</evidence>
<evidence type="ECO:0000313" key="11">
    <source>
        <dbReference type="EMBL" id="GFO23535.1"/>
    </source>
</evidence>
<dbReference type="InterPro" id="IPR017452">
    <property type="entry name" value="GPCR_Rhodpsn_7TM"/>
</dbReference>
<proteinExistence type="inferred from homology"/>
<feature type="transmembrane region" description="Helical" evidence="9">
    <location>
        <begin position="222"/>
        <end position="244"/>
    </location>
</feature>
<dbReference type="GO" id="GO:0004930">
    <property type="term" value="F:G protein-coupled receptor activity"/>
    <property type="evidence" value="ECO:0007669"/>
    <property type="project" value="UniProtKB-KW"/>
</dbReference>
<comment type="similarity">
    <text evidence="8">Belongs to the G-protein coupled receptor 1 family.</text>
</comment>
<keyword evidence="6 8" id="KW-0675">Receptor</keyword>
<evidence type="ECO:0000256" key="4">
    <source>
        <dbReference type="ARBA" id="ARBA00023040"/>
    </source>
</evidence>
<evidence type="ECO:0000256" key="7">
    <source>
        <dbReference type="ARBA" id="ARBA00023224"/>
    </source>
</evidence>
<evidence type="ECO:0000256" key="6">
    <source>
        <dbReference type="ARBA" id="ARBA00023170"/>
    </source>
</evidence>